<dbReference type="Pfam" id="PF00535">
    <property type="entry name" value="Glycos_transf_2"/>
    <property type="match status" value="1"/>
</dbReference>
<name>A0A0M7BHP4_9RHOB</name>
<dbReference type="InterPro" id="IPR050834">
    <property type="entry name" value="Glycosyltransf_2"/>
</dbReference>
<dbReference type="RefSeq" id="WP_055664863.1">
    <property type="nucleotide sequence ID" value="NZ_CYPR01000238.1"/>
</dbReference>
<protein>
    <submittedName>
        <fullName evidence="2">Chondroitin polymerase</fullName>
    </submittedName>
</protein>
<evidence type="ECO:0000313" key="2">
    <source>
        <dbReference type="EMBL" id="CUH40866.1"/>
    </source>
</evidence>
<dbReference type="GO" id="GO:0044010">
    <property type="term" value="P:single-species biofilm formation"/>
    <property type="evidence" value="ECO:0007669"/>
    <property type="project" value="TreeGrafter"/>
</dbReference>
<accession>A0A0M7BHP4</accession>
<dbReference type="Gene3D" id="3.90.550.10">
    <property type="entry name" value="Spore Coat Polysaccharide Biosynthesis Protein SpsA, Chain A"/>
    <property type="match status" value="1"/>
</dbReference>
<dbReference type="Gene3D" id="3.40.50.2000">
    <property type="entry name" value="Glycogen Phosphorylase B"/>
    <property type="match status" value="2"/>
</dbReference>
<dbReference type="OrthoDB" id="9790710at2"/>
<organism evidence="2 3">
    <name type="scientific">Jannaschia seosinensis</name>
    <dbReference type="NCBI Taxonomy" id="313367"/>
    <lineage>
        <taxon>Bacteria</taxon>
        <taxon>Pseudomonadati</taxon>
        <taxon>Pseudomonadota</taxon>
        <taxon>Alphaproteobacteria</taxon>
        <taxon>Rhodobacterales</taxon>
        <taxon>Roseobacteraceae</taxon>
        <taxon>Jannaschia</taxon>
    </lineage>
</organism>
<dbReference type="PANTHER" id="PTHR43685">
    <property type="entry name" value="GLYCOSYLTRANSFERASE"/>
    <property type="match status" value="1"/>
</dbReference>
<evidence type="ECO:0000259" key="1">
    <source>
        <dbReference type="Pfam" id="PF00535"/>
    </source>
</evidence>
<dbReference type="STRING" id="313367.JSE7799_03606"/>
<dbReference type="InterPro" id="IPR029044">
    <property type="entry name" value="Nucleotide-diphossugar_trans"/>
</dbReference>
<dbReference type="AlphaFoldDB" id="A0A0M7BHP4"/>
<keyword evidence="3" id="KW-1185">Reference proteome</keyword>
<evidence type="ECO:0000313" key="3">
    <source>
        <dbReference type="Proteomes" id="UP000049455"/>
    </source>
</evidence>
<proteinExistence type="predicted"/>
<dbReference type="SUPFAM" id="SSF53756">
    <property type="entry name" value="UDP-Glycosyltransferase/glycogen phosphorylase"/>
    <property type="match status" value="1"/>
</dbReference>
<dbReference type="InterPro" id="IPR001173">
    <property type="entry name" value="Glyco_trans_2-like"/>
</dbReference>
<dbReference type="Pfam" id="PF13692">
    <property type="entry name" value="Glyco_trans_1_4"/>
    <property type="match status" value="1"/>
</dbReference>
<gene>
    <name evidence="2" type="primary">kfoC</name>
    <name evidence="2" type="ORF">JSE7799_03606</name>
</gene>
<sequence length="995" mass="111863">MSLQDFSIEAGVFSSRNHWHRLEEAMRALARDEPARAWKMLEEIRLSEKVGPEVLEAARRLVGGGLARAGGARIDLPCDYLRSQPGKRFQSKLRQIRDLKERLRQFPSDLFLPRITGNANDFSFLVDASWSHGFWEPLPALRLRLVVEIDGPADLARLERSLAAYRRSAPALTARLSLCISAPEALHGTPLPVPADWIAVPAFALDSAAQMRHFAKDTEIVCFAPLPMLDDGLVLERVVRYVALSGRLCLVLCPFGALCRDNDPEALPTLLSDRMMLPAWTERLDAFCEVRGMAFALDVGLFRETGGFNSRFATPGPAATHLAWRISEAGAYFLPLSVRAEFVTAPPDPEAPRADTALLRQLCPHPAIRHSAGRFEVPRVSIYIPAYRAARYLKAAIDSALEQDYEDLEVCVADDGSPDATLEVLRGYDGDPRVRYVSGPNGGIGHASNRAINMARGAYIGQLDSDDRLKPGAVRRLAEYLDTHPLTGCVYGSCERIDENGYVIGNEYSHLIFSRKKMLTTSIVHHFRMFRRQSWERTGKFREDIVNAVDYDMFLKLSEVTAFHHVNEILYQRRWHGENTSRVNETFQTTNTYAVQRQALERMGLERFWEGYVPDPERPRAISYRRGKCPDRVYFWPDYSRTNLYQRLLYAPASEQIEFVGGSIDEALQAIGGRAGEDAGAFVFHLHWLNKVFAGAATIEAAARAAHDFLDKLRRFRFLGGRIVWTIHNTLSHDLPFRRLERNLSREVLDLADAVHVHCQGSIPDIEANFPLPHKKLHVARHGAYVGAYPDFITRAQARDELRIEPDEEVILFLGQIRPYKGLDALLAAFREILPRRPRARLVIAGSRPIAQMLDGADLSDEERARITIANRFIDEMELQVFFRAADLAVFPYTQILTSGSFLLSLSFGVPAIVPEGAMTREVLKADVRAGRLYSPGDGLPALVAAIEETLGRIAAGEDHDMKRAARRVAEALEWEDITQLLLGRETTRDKEVRI</sequence>
<dbReference type="SUPFAM" id="SSF53448">
    <property type="entry name" value="Nucleotide-diphospho-sugar transferases"/>
    <property type="match status" value="1"/>
</dbReference>
<dbReference type="EMBL" id="CYPR01000238">
    <property type="protein sequence ID" value="CUH40866.1"/>
    <property type="molecule type" value="Genomic_DNA"/>
</dbReference>
<dbReference type="Proteomes" id="UP000049455">
    <property type="component" value="Unassembled WGS sequence"/>
</dbReference>
<feature type="domain" description="Glycosyltransferase 2-like" evidence="1">
    <location>
        <begin position="381"/>
        <end position="535"/>
    </location>
</feature>
<reference evidence="2 3" key="1">
    <citation type="submission" date="2015-09" db="EMBL/GenBank/DDBJ databases">
        <authorList>
            <person name="Jackson K.R."/>
            <person name="Lunt B.L."/>
            <person name="Fisher J.N.B."/>
            <person name="Gardner A.V."/>
            <person name="Bailey M.E."/>
            <person name="Deus L.M."/>
            <person name="Earl A.S."/>
            <person name="Gibby P.D."/>
            <person name="Hartmann K.A."/>
            <person name="Liu J.E."/>
            <person name="Manci A.M."/>
            <person name="Nielsen D.A."/>
            <person name="Solomon M.B."/>
            <person name="Breakwell D.P."/>
            <person name="Burnett S.H."/>
            <person name="Grose J.H."/>
        </authorList>
    </citation>
    <scope>NUCLEOTIDE SEQUENCE [LARGE SCALE GENOMIC DNA]</scope>
    <source>
        <strain evidence="2 3">CECT 7799</strain>
    </source>
</reference>
<dbReference type="PANTHER" id="PTHR43685:SF2">
    <property type="entry name" value="GLYCOSYLTRANSFERASE 2-LIKE DOMAIN-CONTAINING PROTEIN"/>
    <property type="match status" value="1"/>
</dbReference>